<reference evidence="4" key="1">
    <citation type="submission" date="2017-12" db="EMBL/GenBank/DDBJ databases">
        <title>High-resolution comparative analysis of great ape genomes.</title>
        <authorList>
            <person name="Pollen A."/>
            <person name="Hastie A."/>
            <person name="Hormozdiari F."/>
            <person name="Dougherty M."/>
            <person name="Liu R."/>
            <person name="Chaisson M."/>
            <person name="Hoppe E."/>
            <person name="Hill C."/>
            <person name="Pang A."/>
            <person name="Hillier L."/>
            <person name="Baker C."/>
            <person name="Armstrong J."/>
            <person name="Shendure J."/>
            <person name="Paten B."/>
            <person name="Wilson R."/>
            <person name="Chao H."/>
            <person name="Schneider V."/>
            <person name="Ventura M."/>
            <person name="Kronenberg Z."/>
            <person name="Murali S."/>
            <person name="Gordon D."/>
            <person name="Cantsilieris S."/>
            <person name="Munson K."/>
            <person name="Nelson B."/>
            <person name="Raja A."/>
            <person name="Underwood J."/>
            <person name="Diekhans M."/>
            <person name="Fiddes I."/>
            <person name="Haussler D."/>
            <person name="Eichler E."/>
        </authorList>
    </citation>
    <scope>NUCLEOTIDE SEQUENCE [LARGE SCALE GENOMIC DNA]</scope>
    <source>
        <strain evidence="4">Susie</strain>
    </source>
</reference>
<evidence type="ECO:0000256" key="2">
    <source>
        <dbReference type="ARBA" id="ARBA00022723"/>
    </source>
</evidence>
<accession>A0A2J8T7S8</accession>
<gene>
    <name evidence="4" type="ORF">CR201_G0037274</name>
</gene>
<sequence length="138" mass="15822">MAALTTLFKYIDENQDRYIKKLAKWVAIQSVSAWPEKRGEIRRMMEVAAADVKQLGGSVELVDIGKQKEIPVNVRFCLEGMEESGSEGLDELIFAQKDTFFKDVDYVCISDNYWLGKKKPCITYGLRGICYFFIEVEC</sequence>
<evidence type="ECO:0000313" key="4">
    <source>
        <dbReference type="EMBL" id="PNJ29074.1"/>
    </source>
</evidence>
<comment type="caution">
    <text evidence="4">The sequence shown here is derived from an EMBL/GenBank/DDBJ whole genome shotgun (WGS) entry which is preliminary data.</text>
</comment>
<dbReference type="SUPFAM" id="SSF53187">
    <property type="entry name" value="Zn-dependent exopeptidases"/>
    <property type="match status" value="1"/>
</dbReference>
<dbReference type="GO" id="GO:0016805">
    <property type="term" value="F:dipeptidase activity"/>
    <property type="evidence" value="ECO:0007669"/>
    <property type="project" value="TreeGrafter"/>
</dbReference>
<dbReference type="AlphaFoldDB" id="A0A2J8T7S8"/>
<keyword evidence="2" id="KW-0479">Metal-binding</keyword>
<dbReference type="GO" id="GO:0005829">
    <property type="term" value="C:cytosol"/>
    <property type="evidence" value="ECO:0007669"/>
    <property type="project" value="TreeGrafter"/>
</dbReference>
<evidence type="ECO:0000256" key="3">
    <source>
        <dbReference type="ARBA" id="ARBA00022801"/>
    </source>
</evidence>
<keyword evidence="1" id="KW-0645">Protease</keyword>
<name>A0A2J8T7S8_PONAB</name>
<dbReference type="GO" id="GO:0046872">
    <property type="term" value="F:metal ion binding"/>
    <property type="evidence" value="ECO:0007669"/>
    <property type="project" value="UniProtKB-KW"/>
</dbReference>
<keyword evidence="3" id="KW-0378">Hydrolase</keyword>
<protein>
    <submittedName>
        <fullName evidence="4">CNDP2 isoform 18</fullName>
    </submittedName>
</protein>
<evidence type="ECO:0000256" key="1">
    <source>
        <dbReference type="ARBA" id="ARBA00022670"/>
    </source>
</evidence>
<dbReference type="Gene3D" id="3.40.630.10">
    <property type="entry name" value="Zn peptidases"/>
    <property type="match status" value="2"/>
</dbReference>
<dbReference type="EMBL" id="NDHI03003518">
    <property type="protein sequence ID" value="PNJ29074.1"/>
    <property type="molecule type" value="Genomic_DNA"/>
</dbReference>
<dbReference type="PANTHER" id="PTHR43270:SF11">
    <property type="entry name" value="CYTOSOLIC NON-SPECIFIC DIPEPTIDASE"/>
    <property type="match status" value="1"/>
</dbReference>
<dbReference type="InterPro" id="IPR051458">
    <property type="entry name" value="Cyt/Met_Dipeptidase"/>
</dbReference>
<proteinExistence type="predicted"/>
<dbReference type="PANTHER" id="PTHR43270">
    <property type="entry name" value="BETA-ALA-HIS DIPEPTIDASE"/>
    <property type="match status" value="1"/>
</dbReference>
<dbReference type="GO" id="GO:0006508">
    <property type="term" value="P:proteolysis"/>
    <property type="evidence" value="ECO:0007669"/>
    <property type="project" value="UniProtKB-KW"/>
</dbReference>
<feature type="non-terminal residue" evidence="4">
    <location>
        <position position="138"/>
    </location>
</feature>
<organism evidence="4">
    <name type="scientific">Pongo abelii</name>
    <name type="common">Sumatran orangutan</name>
    <name type="synonym">Pongo pygmaeus abelii</name>
    <dbReference type="NCBI Taxonomy" id="9601"/>
    <lineage>
        <taxon>Eukaryota</taxon>
        <taxon>Metazoa</taxon>
        <taxon>Chordata</taxon>
        <taxon>Craniata</taxon>
        <taxon>Vertebrata</taxon>
        <taxon>Euteleostomi</taxon>
        <taxon>Mammalia</taxon>
        <taxon>Eutheria</taxon>
        <taxon>Euarchontoglires</taxon>
        <taxon>Primates</taxon>
        <taxon>Haplorrhini</taxon>
        <taxon>Catarrhini</taxon>
        <taxon>Hominidae</taxon>
        <taxon>Pongo</taxon>
    </lineage>
</organism>